<comment type="caution">
    <text evidence="1">The sequence shown here is derived from an EMBL/GenBank/DDBJ whole genome shotgun (WGS) entry which is preliminary data.</text>
</comment>
<keyword evidence="2" id="KW-1185">Reference proteome</keyword>
<organism evidence="1 2">
    <name type="scientific">Trichinella murrelli</name>
    <dbReference type="NCBI Taxonomy" id="144512"/>
    <lineage>
        <taxon>Eukaryota</taxon>
        <taxon>Metazoa</taxon>
        <taxon>Ecdysozoa</taxon>
        <taxon>Nematoda</taxon>
        <taxon>Enoplea</taxon>
        <taxon>Dorylaimia</taxon>
        <taxon>Trichinellida</taxon>
        <taxon>Trichinellidae</taxon>
        <taxon>Trichinella</taxon>
    </lineage>
</organism>
<dbReference type="AlphaFoldDB" id="A0A0V0U4J3"/>
<dbReference type="OrthoDB" id="10484020at2759"/>
<accession>A0A0V0U4J3</accession>
<dbReference type="Proteomes" id="UP000055048">
    <property type="component" value="Unassembled WGS sequence"/>
</dbReference>
<evidence type="ECO:0000313" key="1">
    <source>
        <dbReference type="EMBL" id="KRX45831.1"/>
    </source>
</evidence>
<reference evidence="1 2" key="1">
    <citation type="submission" date="2015-01" db="EMBL/GenBank/DDBJ databases">
        <title>Evolution of Trichinella species and genotypes.</title>
        <authorList>
            <person name="Korhonen P.K."/>
            <person name="Edoardo P."/>
            <person name="Giuseppe L.R."/>
            <person name="Gasser R.B."/>
        </authorList>
    </citation>
    <scope>NUCLEOTIDE SEQUENCE [LARGE SCALE GENOMIC DNA]</scope>
    <source>
        <strain evidence="1">ISS417</strain>
    </source>
</reference>
<gene>
    <name evidence="1" type="ORF">T05_1440</name>
</gene>
<proteinExistence type="predicted"/>
<protein>
    <submittedName>
        <fullName evidence="1">Uncharacterized protein</fullName>
    </submittedName>
</protein>
<name>A0A0V0U4J3_9BILA</name>
<dbReference type="EMBL" id="JYDJ01000068">
    <property type="protein sequence ID" value="KRX45831.1"/>
    <property type="molecule type" value="Genomic_DNA"/>
</dbReference>
<sequence>MSLEIEKNQKPPVELARRWLAHMRISTFFPSFSTSPQPTDSIYIHACHLIDRGKLDNHRHRMILNRSFVQRNDHNNVRIENEVHTSMSSTKTRSVGMKGTARFDKDSALLTPLPICSGEVMCLKERNGVTAYLWIESKNHVLMILVAAKTQWTPSLVGVTVKWQPFVQNRVVVRFCEMGIGIGINDRLRAKQDSEGTESLREAVFGTKSRGISVSNQLQQQPRR</sequence>
<evidence type="ECO:0000313" key="2">
    <source>
        <dbReference type="Proteomes" id="UP000055048"/>
    </source>
</evidence>